<proteinExistence type="inferred from homology"/>
<accession>A0A7K7PL60</accession>
<dbReference type="EMBL" id="VZST01001257">
    <property type="protein sequence ID" value="NWZ68362.1"/>
    <property type="molecule type" value="Genomic_DNA"/>
</dbReference>
<feature type="non-terminal residue" evidence="15">
    <location>
        <position position="1"/>
    </location>
</feature>
<sequence>EGFLLGDVKGEAKNSITDSQMDDVEVVYTIDIQKHIPCYQLFSFYNSAGELNELALKKILSGCKKSVIGWYKFRRNTDQTMTFRERVLHKNLQSHLSNQGLVFLLLTSSVMTESCSTYRLEHALHRPQEGLFQKVPLVVTNLGMAEQQGYRTVSGSCVSSRFVRAVRQHRSEFFLEDGSLQEVHKINEMYATLQEELKKICITVEVSERSVEKLLAEVSQLKEEIKRKKQQNCSGEDKNHPAGTNENVLLCQALQTFFPNSGLQTCIVSFKGQHISKNCCNIDHHINVMDKLTLMVEERDFTEAETRHLNKRKARGTTTVSKSFKKSRSLQLHQEPLQDQEDSDQERKLTLSSTETDEEMFEKIRDANEYSHSPTF</sequence>
<dbReference type="GO" id="GO:0008608">
    <property type="term" value="P:attachment of spindle microtubules to kinetochore"/>
    <property type="evidence" value="ECO:0007669"/>
    <property type="project" value="TreeGrafter"/>
</dbReference>
<dbReference type="InterPro" id="IPR037518">
    <property type="entry name" value="MPN"/>
</dbReference>
<evidence type="ECO:0000256" key="4">
    <source>
        <dbReference type="ARBA" id="ARBA00022553"/>
    </source>
</evidence>
<protein>
    <recommendedName>
        <fullName evidence="3">BRCA1-A complex subunit Abraxas 1</fullName>
    </recommendedName>
    <alternativeName>
        <fullName evidence="11">Coiled-coil domain-containing protein 98</fullName>
    </alternativeName>
    <alternativeName>
        <fullName evidence="10">Protein FAM175A</fullName>
    </alternativeName>
</protein>
<evidence type="ECO:0000256" key="10">
    <source>
        <dbReference type="ARBA" id="ARBA00030629"/>
    </source>
</evidence>
<evidence type="ECO:0000256" key="3">
    <source>
        <dbReference type="ARBA" id="ARBA00013672"/>
    </source>
</evidence>
<comment type="caution">
    <text evidence="15">The sequence shown here is derived from an EMBL/GenBank/DDBJ whole genome shotgun (WGS) entry which is preliminary data.</text>
</comment>
<dbReference type="AlphaFoldDB" id="A0A7K7PL60"/>
<dbReference type="Pfam" id="PF21125">
    <property type="entry name" value="MPN_2A_DUB_like"/>
    <property type="match status" value="1"/>
</dbReference>
<evidence type="ECO:0000259" key="14">
    <source>
        <dbReference type="PROSITE" id="PS50249"/>
    </source>
</evidence>
<evidence type="ECO:0000313" key="15">
    <source>
        <dbReference type="EMBL" id="NWZ68362.1"/>
    </source>
</evidence>
<keyword evidence="4" id="KW-0597">Phosphoprotein</keyword>
<comment type="similarity">
    <text evidence="2">Belongs to the FAM175 family. Abraxas subfamily.</text>
</comment>
<evidence type="ECO:0000256" key="11">
    <source>
        <dbReference type="ARBA" id="ARBA00030777"/>
    </source>
</evidence>
<dbReference type="InterPro" id="IPR023239">
    <property type="entry name" value="BRISC_Abraxas1"/>
</dbReference>
<organism evidence="15 16">
    <name type="scientific">Acrocephalus arundinaceus</name>
    <name type="common">Great reed-warbler</name>
    <dbReference type="NCBI Taxonomy" id="39621"/>
    <lineage>
        <taxon>Eukaryota</taxon>
        <taxon>Metazoa</taxon>
        <taxon>Chordata</taxon>
        <taxon>Craniata</taxon>
        <taxon>Vertebrata</taxon>
        <taxon>Euteleostomi</taxon>
        <taxon>Archelosauria</taxon>
        <taxon>Archosauria</taxon>
        <taxon>Dinosauria</taxon>
        <taxon>Saurischia</taxon>
        <taxon>Theropoda</taxon>
        <taxon>Coelurosauria</taxon>
        <taxon>Aves</taxon>
        <taxon>Neognathae</taxon>
        <taxon>Neoaves</taxon>
        <taxon>Telluraves</taxon>
        <taxon>Australaves</taxon>
        <taxon>Passeriformes</taxon>
        <taxon>Sylvioidea</taxon>
        <taxon>Sylviidae</taxon>
        <taxon>Acrocephalinae</taxon>
        <taxon>Acrocephalus</taxon>
    </lineage>
</organism>
<dbReference type="GO" id="GO:0090307">
    <property type="term" value="P:mitotic spindle assembly"/>
    <property type="evidence" value="ECO:0007669"/>
    <property type="project" value="TreeGrafter"/>
</dbReference>
<dbReference type="GO" id="GO:0006325">
    <property type="term" value="P:chromatin organization"/>
    <property type="evidence" value="ECO:0007669"/>
    <property type="project" value="UniProtKB-KW"/>
</dbReference>
<dbReference type="PROSITE" id="PS50249">
    <property type="entry name" value="MPN"/>
    <property type="match status" value="1"/>
</dbReference>
<dbReference type="GO" id="GO:0006281">
    <property type="term" value="P:DNA repair"/>
    <property type="evidence" value="ECO:0007669"/>
    <property type="project" value="UniProtKB-KW"/>
</dbReference>
<evidence type="ECO:0000256" key="8">
    <source>
        <dbReference type="ARBA" id="ARBA00023204"/>
    </source>
</evidence>
<evidence type="ECO:0000256" key="12">
    <source>
        <dbReference type="SAM" id="Coils"/>
    </source>
</evidence>
<comment type="subcellular location">
    <subcellularLocation>
        <location evidence="1">Nucleus</location>
    </subcellularLocation>
</comment>
<dbReference type="Proteomes" id="UP000549775">
    <property type="component" value="Unassembled WGS sequence"/>
</dbReference>
<dbReference type="GO" id="GO:0008017">
    <property type="term" value="F:microtubule binding"/>
    <property type="evidence" value="ECO:0007669"/>
    <property type="project" value="TreeGrafter"/>
</dbReference>
<evidence type="ECO:0000313" key="16">
    <source>
        <dbReference type="Proteomes" id="UP000549775"/>
    </source>
</evidence>
<evidence type="ECO:0000256" key="5">
    <source>
        <dbReference type="ARBA" id="ARBA00022763"/>
    </source>
</evidence>
<keyword evidence="6" id="KW-0156">Chromatin regulator</keyword>
<dbReference type="OrthoDB" id="6358435at2759"/>
<dbReference type="CDD" id="cd23523">
    <property type="entry name" value="Abraxas_1"/>
    <property type="match status" value="1"/>
</dbReference>
<keyword evidence="8" id="KW-0234">DNA repair</keyword>
<evidence type="ECO:0000256" key="7">
    <source>
        <dbReference type="ARBA" id="ARBA00023054"/>
    </source>
</evidence>
<keyword evidence="16" id="KW-1185">Reference proteome</keyword>
<dbReference type="InterPro" id="IPR023238">
    <property type="entry name" value="FAM175"/>
</dbReference>
<feature type="region of interest" description="Disordered" evidence="13">
    <location>
        <begin position="307"/>
        <end position="376"/>
    </location>
</feature>
<dbReference type="GO" id="GO:0031593">
    <property type="term" value="F:polyubiquitin modification-dependent protein binding"/>
    <property type="evidence" value="ECO:0007669"/>
    <property type="project" value="TreeGrafter"/>
</dbReference>
<dbReference type="GO" id="GO:0005634">
    <property type="term" value="C:nucleus"/>
    <property type="evidence" value="ECO:0007669"/>
    <property type="project" value="UniProtKB-SubCell"/>
</dbReference>
<keyword evidence="9" id="KW-0539">Nucleus</keyword>
<dbReference type="PANTHER" id="PTHR31728">
    <property type="entry name" value="ABRAXAS FAMILY MEMBER"/>
    <property type="match status" value="1"/>
</dbReference>
<dbReference type="PANTHER" id="PTHR31728:SF2">
    <property type="entry name" value="BRCA1-A COMPLEX SUBUNIT ABRAXAS 1"/>
    <property type="match status" value="1"/>
</dbReference>
<evidence type="ECO:0000256" key="6">
    <source>
        <dbReference type="ARBA" id="ARBA00022853"/>
    </source>
</evidence>
<dbReference type="GO" id="GO:0070536">
    <property type="term" value="P:protein K63-linked deubiquitination"/>
    <property type="evidence" value="ECO:0007669"/>
    <property type="project" value="TreeGrafter"/>
</dbReference>
<name>A0A7K7PL60_ACRAR</name>
<reference evidence="15 16" key="1">
    <citation type="submission" date="2019-09" db="EMBL/GenBank/DDBJ databases">
        <title>Bird 10,000 Genomes (B10K) Project - Family phase.</title>
        <authorList>
            <person name="Zhang G."/>
        </authorList>
    </citation>
    <scope>NUCLEOTIDE SEQUENCE [LARGE SCALE GENOMIC DNA]</scope>
    <source>
        <strain evidence="15">OUT-0054</strain>
        <tissue evidence="15">Blood</tissue>
    </source>
</reference>
<keyword evidence="5" id="KW-0227">DNA damage</keyword>
<keyword evidence="7 12" id="KW-0175">Coiled coil</keyword>
<gene>
    <name evidence="15" type="primary">Abraxas1</name>
    <name evidence="15" type="ORF">ACRARU_R09058</name>
</gene>
<dbReference type="PRINTS" id="PR02052">
    <property type="entry name" value="ABRAXAS"/>
</dbReference>
<dbReference type="PRINTS" id="PR02051">
    <property type="entry name" value="PROTEINF175"/>
</dbReference>
<feature type="domain" description="MPN" evidence="14">
    <location>
        <begin position="1"/>
        <end position="124"/>
    </location>
</feature>
<evidence type="ECO:0000256" key="9">
    <source>
        <dbReference type="ARBA" id="ARBA00023242"/>
    </source>
</evidence>
<evidence type="ECO:0000256" key="1">
    <source>
        <dbReference type="ARBA" id="ARBA00004123"/>
    </source>
</evidence>
<feature type="coiled-coil region" evidence="12">
    <location>
        <begin position="204"/>
        <end position="231"/>
    </location>
</feature>
<evidence type="ECO:0000256" key="13">
    <source>
        <dbReference type="SAM" id="MobiDB-lite"/>
    </source>
</evidence>
<feature type="non-terminal residue" evidence="15">
    <location>
        <position position="376"/>
    </location>
</feature>
<evidence type="ECO:0000256" key="2">
    <source>
        <dbReference type="ARBA" id="ARBA00007890"/>
    </source>
</evidence>